<comment type="caution">
    <text evidence="2">The sequence shown here is derived from an EMBL/GenBank/DDBJ whole genome shotgun (WGS) entry which is preliminary data.</text>
</comment>
<dbReference type="Proteomes" id="UP001055712">
    <property type="component" value="Unassembled WGS sequence"/>
</dbReference>
<keyword evidence="3" id="KW-1185">Reference proteome</keyword>
<protein>
    <recommendedName>
        <fullName evidence="1">PCI domain-containing protein</fullName>
    </recommendedName>
</protein>
<dbReference type="AlphaFoldDB" id="A0A9D4TTQ7"/>
<dbReference type="Gene3D" id="1.10.10.10">
    <property type="entry name" value="Winged helix-like DNA-binding domain superfamily/Winged helix DNA-binding domain"/>
    <property type="match status" value="1"/>
</dbReference>
<dbReference type="EMBL" id="SIDB01000003">
    <property type="protein sequence ID" value="KAI3434502.1"/>
    <property type="molecule type" value="Genomic_DNA"/>
</dbReference>
<dbReference type="GO" id="GO:0003723">
    <property type="term" value="F:RNA binding"/>
    <property type="evidence" value="ECO:0007669"/>
    <property type="project" value="InterPro"/>
</dbReference>
<organism evidence="2 3">
    <name type="scientific">Chlorella vulgaris</name>
    <name type="common">Green alga</name>
    <dbReference type="NCBI Taxonomy" id="3077"/>
    <lineage>
        <taxon>Eukaryota</taxon>
        <taxon>Viridiplantae</taxon>
        <taxon>Chlorophyta</taxon>
        <taxon>core chlorophytes</taxon>
        <taxon>Trebouxiophyceae</taxon>
        <taxon>Chlorellales</taxon>
        <taxon>Chlorellaceae</taxon>
        <taxon>Chlorella clade</taxon>
        <taxon>Chlorella</taxon>
    </lineage>
</organism>
<dbReference type="InterPro" id="IPR045114">
    <property type="entry name" value="Csn12-like"/>
</dbReference>
<reference evidence="2" key="2">
    <citation type="submission" date="2020-11" db="EMBL/GenBank/DDBJ databases">
        <authorList>
            <person name="Cecchin M."/>
            <person name="Marcolungo L."/>
            <person name="Rossato M."/>
            <person name="Girolomoni L."/>
            <person name="Cosentino E."/>
            <person name="Cuine S."/>
            <person name="Li-Beisson Y."/>
            <person name="Delledonne M."/>
            <person name="Ballottari M."/>
        </authorList>
    </citation>
    <scope>NUCLEOTIDE SEQUENCE</scope>
    <source>
        <strain evidence="2">211/11P</strain>
        <tissue evidence="2">Whole cell</tissue>
    </source>
</reference>
<evidence type="ECO:0000313" key="3">
    <source>
        <dbReference type="Proteomes" id="UP001055712"/>
    </source>
</evidence>
<dbReference type="OrthoDB" id="10252687at2759"/>
<dbReference type="GO" id="GO:0003690">
    <property type="term" value="F:double-stranded DNA binding"/>
    <property type="evidence" value="ECO:0007669"/>
    <property type="project" value="InterPro"/>
</dbReference>
<dbReference type="PROSITE" id="PS50250">
    <property type="entry name" value="PCI"/>
    <property type="match status" value="1"/>
</dbReference>
<dbReference type="SMART" id="SM00753">
    <property type="entry name" value="PAM"/>
    <property type="match status" value="1"/>
</dbReference>
<gene>
    <name evidence="2" type="ORF">D9Q98_002577</name>
</gene>
<evidence type="ECO:0000313" key="2">
    <source>
        <dbReference type="EMBL" id="KAI3434502.1"/>
    </source>
</evidence>
<dbReference type="GO" id="GO:0016973">
    <property type="term" value="P:poly(A)+ mRNA export from nucleus"/>
    <property type="evidence" value="ECO:0007669"/>
    <property type="project" value="TreeGrafter"/>
</dbReference>
<evidence type="ECO:0000259" key="1">
    <source>
        <dbReference type="PROSITE" id="PS50250"/>
    </source>
</evidence>
<dbReference type="Pfam" id="PF01399">
    <property type="entry name" value="PCI"/>
    <property type="match status" value="1"/>
</dbReference>
<dbReference type="InterPro" id="IPR036388">
    <property type="entry name" value="WH-like_DNA-bd_sf"/>
</dbReference>
<accession>A0A9D4TTQ7</accession>
<feature type="domain" description="PCI" evidence="1">
    <location>
        <begin position="206"/>
        <end position="390"/>
    </location>
</feature>
<reference evidence="2" key="1">
    <citation type="journal article" date="2019" name="Plant J.">
        <title>Chlorella vulgaris genome assembly and annotation reveals the molecular basis for metabolic acclimation to high light conditions.</title>
        <authorList>
            <person name="Cecchin M."/>
            <person name="Marcolungo L."/>
            <person name="Rossato M."/>
            <person name="Girolomoni L."/>
            <person name="Cosentino E."/>
            <person name="Cuine S."/>
            <person name="Li-Beisson Y."/>
            <person name="Delledonne M."/>
            <person name="Ballottari M."/>
        </authorList>
    </citation>
    <scope>NUCLEOTIDE SEQUENCE</scope>
    <source>
        <strain evidence="2">211/11P</strain>
    </source>
</reference>
<dbReference type="GO" id="GO:0070390">
    <property type="term" value="C:transcription export complex 2"/>
    <property type="evidence" value="ECO:0007669"/>
    <property type="project" value="TreeGrafter"/>
</dbReference>
<proteinExistence type="predicted"/>
<dbReference type="PANTHER" id="PTHR12732">
    <property type="entry name" value="UNCHARACTERIZED PROTEASOME COMPONENT REGION PCI-CONTAINING"/>
    <property type="match status" value="1"/>
</dbReference>
<dbReference type="GO" id="GO:0006368">
    <property type="term" value="P:transcription elongation by RNA polymerase II"/>
    <property type="evidence" value="ECO:0007669"/>
    <property type="project" value="TreeGrafter"/>
</dbReference>
<dbReference type="GO" id="GO:0000973">
    <property type="term" value="P:post-transcriptional tethering of RNA polymerase II gene DNA at nuclear periphery"/>
    <property type="evidence" value="ECO:0007669"/>
    <property type="project" value="TreeGrafter"/>
</dbReference>
<dbReference type="PANTHER" id="PTHR12732:SF0">
    <property type="entry name" value="PCI DOMAIN-CONTAINING PROTEIN 2"/>
    <property type="match status" value="1"/>
</dbReference>
<dbReference type="InterPro" id="IPR000717">
    <property type="entry name" value="PCI_dom"/>
</dbReference>
<sequence>MERFVREFHDAVVSEDGARLRHLVWLLCPGAQQAAAQARQANPTWNPALFASRLPAGWAEFLTLHCACLAAVQQGAHVEAYDKLVAALQHFLKVFREAPGAWVVGPMYSLVHNLSSVAQAADQELRLAGQRPDKLGDCGDQLRKCFAVSLQAPGHREKKLAALDIVNASIKIYFRLNTLRLCKNLMRTVESRQFAAFDSFPMSQRVTYQFYSGRLAVFDENYEQARQSLGFALAHCHKQAKTNKALVLKYLVPVQLVLGRLPALPAAHCLQQYDPIVAAMRNGDVKLFDDAMSTQQFLFIQEGTYLLLEKLRHAVYRRLLRKVHAVHAVLEPEKRTQVPLAQFQAALAIQGVVMSLDEVECVTANLIFKRYVKAYISHDRKIIVLAKKEPFPPLHMIVDV</sequence>
<name>A0A9D4TTQ7_CHLVU</name>